<reference evidence="1 2" key="1">
    <citation type="submission" date="2019-05" db="EMBL/GenBank/DDBJ databases">
        <title>Emergence of the Ug99 lineage of the wheat stem rust pathogen through somatic hybridization.</title>
        <authorList>
            <person name="Li F."/>
            <person name="Upadhyaya N.M."/>
            <person name="Sperschneider J."/>
            <person name="Matny O."/>
            <person name="Nguyen-Phuc H."/>
            <person name="Mago R."/>
            <person name="Raley C."/>
            <person name="Miller M.E."/>
            <person name="Silverstein K.A.T."/>
            <person name="Henningsen E."/>
            <person name="Hirsch C.D."/>
            <person name="Visser B."/>
            <person name="Pretorius Z.A."/>
            <person name="Steffenson B.J."/>
            <person name="Schwessinger B."/>
            <person name="Dodds P.N."/>
            <person name="Figueroa M."/>
        </authorList>
    </citation>
    <scope>NUCLEOTIDE SEQUENCE [LARGE SCALE GENOMIC DNA]</scope>
    <source>
        <strain evidence="1">21-0</strain>
    </source>
</reference>
<name>A0A5B0QHF7_PUCGR</name>
<accession>A0A5B0QHF7</accession>
<dbReference type="AlphaFoldDB" id="A0A5B0QHF7"/>
<organism evidence="1 2">
    <name type="scientific">Puccinia graminis f. sp. tritici</name>
    <dbReference type="NCBI Taxonomy" id="56615"/>
    <lineage>
        <taxon>Eukaryota</taxon>
        <taxon>Fungi</taxon>
        <taxon>Dikarya</taxon>
        <taxon>Basidiomycota</taxon>
        <taxon>Pucciniomycotina</taxon>
        <taxon>Pucciniomycetes</taxon>
        <taxon>Pucciniales</taxon>
        <taxon>Pucciniaceae</taxon>
        <taxon>Puccinia</taxon>
    </lineage>
</organism>
<keyword evidence="2" id="KW-1185">Reference proteome</keyword>
<comment type="caution">
    <text evidence="1">The sequence shown here is derived from an EMBL/GenBank/DDBJ whole genome shotgun (WGS) entry which is preliminary data.</text>
</comment>
<evidence type="ECO:0000313" key="2">
    <source>
        <dbReference type="Proteomes" id="UP000324748"/>
    </source>
</evidence>
<dbReference type="Proteomes" id="UP000324748">
    <property type="component" value="Unassembled WGS sequence"/>
</dbReference>
<dbReference type="EMBL" id="VSWC01000015">
    <property type="protein sequence ID" value="KAA1112627.1"/>
    <property type="molecule type" value="Genomic_DNA"/>
</dbReference>
<proteinExistence type="predicted"/>
<protein>
    <submittedName>
        <fullName evidence="1">Uncharacterized protein</fullName>
    </submittedName>
</protein>
<gene>
    <name evidence="1" type="ORF">PGT21_003975</name>
</gene>
<sequence>MDRSDYILSTRLRDLIPAPGGILLEGLPKQEHRLTGGLPGGYFFLGFGTWAGSWGNFETPYCCKGNQFGNRILLPLRGYPSTPPRAATSSPNLNPRHRISISTASLDRWFIHLEFDSTITSVTTGPWQAPIYVGACQGPVTTRPIPQINLDFDLTTVLHAPLTSSMARWCSFSFRIVIAVVIGLIGQPHSKSIKRYDENPLRYLSSSAFFPSQRLHSISKHPLFHRVVFLSCTSSFTTTTMSPETSNMSSPVEIPAPRSYQAISNPTPVNDVSSGRSFPARGNWSPLLCPTLRL</sequence>
<evidence type="ECO:0000313" key="1">
    <source>
        <dbReference type="EMBL" id="KAA1112627.1"/>
    </source>
</evidence>